<dbReference type="Proteomes" id="UP000784294">
    <property type="component" value="Unassembled WGS sequence"/>
</dbReference>
<name>A0A3S5FCC4_9PLAT</name>
<evidence type="ECO:0000313" key="2">
    <source>
        <dbReference type="Proteomes" id="UP000784294"/>
    </source>
</evidence>
<sequence>MPGFRRIMVQEPIPMPPPLPLCPGSSLPRQNCLGRISRHHSAEADPLVVLSRAAIGEFESNSAVPNSDQLLPGLSSALPTGPLTLRRPGWITFEPMSAKQLNSIRDHLVSRAQEAVSAQLPQSAATIIELGASVAPLTTGQSPSPKQVQSQQNLLQCLRSARVLASPQLGVDDICSTGGLEEELRHILKAIPTVWWWWWWPGNWWSDETDQDKRAAVSTNINNMTGNVTKRRHRSWSKSFVMGLAKAGRRVWFILFSTYVILSKI</sequence>
<keyword evidence="2" id="KW-1185">Reference proteome</keyword>
<proteinExistence type="predicted"/>
<dbReference type="EMBL" id="CAAALY010012397">
    <property type="protein sequence ID" value="VEL11643.1"/>
    <property type="molecule type" value="Genomic_DNA"/>
</dbReference>
<evidence type="ECO:0000313" key="1">
    <source>
        <dbReference type="EMBL" id="VEL11643.1"/>
    </source>
</evidence>
<gene>
    <name evidence="1" type="ORF">PXEA_LOCUS5083</name>
</gene>
<accession>A0A3S5FCC4</accession>
<dbReference type="AlphaFoldDB" id="A0A3S5FCC4"/>
<reference evidence="1" key="1">
    <citation type="submission" date="2018-11" db="EMBL/GenBank/DDBJ databases">
        <authorList>
            <consortium name="Pathogen Informatics"/>
        </authorList>
    </citation>
    <scope>NUCLEOTIDE SEQUENCE</scope>
</reference>
<comment type="caution">
    <text evidence="1">The sequence shown here is derived from an EMBL/GenBank/DDBJ whole genome shotgun (WGS) entry which is preliminary data.</text>
</comment>
<organism evidence="1 2">
    <name type="scientific">Protopolystoma xenopodis</name>
    <dbReference type="NCBI Taxonomy" id="117903"/>
    <lineage>
        <taxon>Eukaryota</taxon>
        <taxon>Metazoa</taxon>
        <taxon>Spiralia</taxon>
        <taxon>Lophotrochozoa</taxon>
        <taxon>Platyhelminthes</taxon>
        <taxon>Monogenea</taxon>
        <taxon>Polyopisthocotylea</taxon>
        <taxon>Polystomatidea</taxon>
        <taxon>Polystomatidae</taxon>
        <taxon>Protopolystoma</taxon>
    </lineage>
</organism>
<protein>
    <submittedName>
        <fullName evidence="1">Uncharacterized protein</fullName>
    </submittedName>
</protein>